<keyword evidence="6" id="KW-0449">Lipoprotein</keyword>
<dbReference type="InterPro" id="IPR038765">
    <property type="entry name" value="Papain-like_cys_pep_sf"/>
</dbReference>
<dbReference type="PANTHER" id="PTHR47053">
    <property type="entry name" value="MUREIN DD-ENDOPEPTIDASE MEPH-RELATED"/>
    <property type="match status" value="1"/>
</dbReference>
<dbReference type="SUPFAM" id="SSF54001">
    <property type="entry name" value="Cysteine proteinases"/>
    <property type="match status" value="1"/>
</dbReference>
<evidence type="ECO:0000256" key="4">
    <source>
        <dbReference type="ARBA" id="ARBA00022807"/>
    </source>
</evidence>
<proteinExistence type="inferred from homology"/>
<sequence>MRILPFIFLIFLSFSSCKSTRHVQTTHKSNRTKTITSVSKNSKADNIINYAITFSGTRYKYGGTTNKGMDCSGLIYISFKKEAITLPRVSRDMAKQGQQITLQKAKKGDLLFFKTSKNGKDINHVGLIVNSENGNIKFIHATTSKGVITSSLSEPYWKLAFIEVRQIL</sequence>
<keyword evidence="3" id="KW-0378">Hydrolase</keyword>
<accession>A0A3B0QZ58</accession>
<dbReference type="Gene3D" id="3.90.1720.10">
    <property type="entry name" value="endopeptidase domain like (from Nostoc punctiforme)"/>
    <property type="match status" value="1"/>
</dbReference>
<organism evidence="6">
    <name type="scientific">hydrothermal vent metagenome</name>
    <dbReference type="NCBI Taxonomy" id="652676"/>
    <lineage>
        <taxon>unclassified sequences</taxon>
        <taxon>metagenomes</taxon>
        <taxon>ecological metagenomes</taxon>
    </lineage>
</organism>
<dbReference type="PROSITE" id="PS51935">
    <property type="entry name" value="NLPC_P60"/>
    <property type="match status" value="1"/>
</dbReference>
<evidence type="ECO:0000256" key="1">
    <source>
        <dbReference type="ARBA" id="ARBA00007074"/>
    </source>
</evidence>
<evidence type="ECO:0000256" key="3">
    <source>
        <dbReference type="ARBA" id="ARBA00022801"/>
    </source>
</evidence>
<dbReference type="PANTHER" id="PTHR47053:SF1">
    <property type="entry name" value="MUREIN DD-ENDOPEPTIDASE MEPH-RELATED"/>
    <property type="match status" value="1"/>
</dbReference>
<dbReference type="EMBL" id="UOEB01000235">
    <property type="protein sequence ID" value="VAV85572.1"/>
    <property type="molecule type" value="Genomic_DNA"/>
</dbReference>
<gene>
    <name evidence="6" type="ORF">MNBD_BACTEROID02-1442</name>
</gene>
<dbReference type="Pfam" id="PF00877">
    <property type="entry name" value="NLPC_P60"/>
    <property type="match status" value="1"/>
</dbReference>
<protein>
    <submittedName>
        <fullName evidence="6">Probable lipoprotein NlpC</fullName>
    </submittedName>
</protein>
<evidence type="ECO:0000259" key="5">
    <source>
        <dbReference type="PROSITE" id="PS51935"/>
    </source>
</evidence>
<comment type="similarity">
    <text evidence="1">Belongs to the peptidase C40 family.</text>
</comment>
<evidence type="ECO:0000313" key="6">
    <source>
        <dbReference type="EMBL" id="VAV85572.1"/>
    </source>
</evidence>
<feature type="domain" description="NlpC/P60" evidence="5">
    <location>
        <begin position="41"/>
        <end position="168"/>
    </location>
</feature>
<reference evidence="6" key="1">
    <citation type="submission" date="2018-06" db="EMBL/GenBank/DDBJ databases">
        <authorList>
            <person name="Zhirakovskaya E."/>
        </authorList>
    </citation>
    <scope>NUCLEOTIDE SEQUENCE</scope>
</reference>
<keyword evidence="4" id="KW-0788">Thiol protease</keyword>
<name>A0A3B0QZ58_9ZZZZ</name>
<dbReference type="GO" id="GO:0006508">
    <property type="term" value="P:proteolysis"/>
    <property type="evidence" value="ECO:0007669"/>
    <property type="project" value="UniProtKB-KW"/>
</dbReference>
<dbReference type="PROSITE" id="PS51257">
    <property type="entry name" value="PROKAR_LIPOPROTEIN"/>
    <property type="match status" value="1"/>
</dbReference>
<dbReference type="InterPro" id="IPR051202">
    <property type="entry name" value="Peptidase_C40"/>
</dbReference>
<evidence type="ECO:0000256" key="2">
    <source>
        <dbReference type="ARBA" id="ARBA00022670"/>
    </source>
</evidence>
<dbReference type="GO" id="GO:0008234">
    <property type="term" value="F:cysteine-type peptidase activity"/>
    <property type="evidence" value="ECO:0007669"/>
    <property type="project" value="UniProtKB-KW"/>
</dbReference>
<dbReference type="AlphaFoldDB" id="A0A3B0QZ58"/>
<keyword evidence="2" id="KW-0645">Protease</keyword>
<dbReference type="InterPro" id="IPR000064">
    <property type="entry name" value="NLP_P60_dom"/>
</dbReference>